<gene>
    <name evidence="1" type="ORF">SAMEA3906487_03084</name>
</gene>
<reference evidence="1 2" key="1">
    <citation type="submission" date="2016-04" db="EMBL/GenBank/DDBJ databases">
        <authorList>
            <consortium name="Pathogen Informatics"/>
        </authorList>
    </citation>
    <scope>NUCLEOTIDE SEQUENCE [LARGE SCALE GENOMIC DNA]</scope>
    <source>
        <strain evidence="1 2">H044680328</strain>
    </source>
</reference>
<dbReference type="GeneID" id="56589670"/>
<dbReference type="PATRIC" id="fig|123899.6.peg.3078"/>
<evidence type="ECO:0008006" key="3">
    <source>
        <dbReference type="Google" id="ProtNLM"/>
    </source>
</evidence>
<organism evidence="1 2">
    <name type="scientific">Bordetella trematum</name>
    <dbReference type="NCBI Taxonomy" id="123899"/>
    <lineage>
        <taxon>Bacteria</taxon>
        <taxon>Pseudomonadati</taxon>
        <taxon>Pseudomonadota</taxon>
        <taxon>Betaproteobacteria</taxon>
        <taxon>Burkholderiales</taxon>
        <taxon>Alcaligenaceae</taxon>
        <taxon>Bordetella</taxon>
    </lineage>
</organism>
<dbReference type="EMBL" id="LT546645">
    <property type="protein sequence ID" value="SAI72182.1"/>
    <property type="molecule type" value="Genomic_DNA"/>
</dbReference>
<proteinExistence type="predicted"/>
<evidence type="ECO:0000313" key="1">
    <source>
        <dbReference type="EMBL" id="SAI72182.1"/>
    </source>
</evidence>
<evidence type="ECO:0000313" key="2">
    <source>
        <dbReference type="Proteomes" id="UP000076825"/>
    </source>
</evidence>
<name>A0A157QAR1_9BORD</name>
<sequence length="171" mass="19115">MTCYYTVTQWRDALYNAIRACDGGVDSAARFLSDRRDVSMHPESLRRKLRGRDHLDVDVAVLLAEFVSRDAGAANRSNEWLLSLCAQEGLHVDDVPPEPVGGHDNEARALQAKFMEMSAEIGKIASVTVQTTSDERIDQGEADTLIPLLRAARVLLHRMERNARRGALREQ</sequence>
<dbReference type="AlphaFoldDB" id="A0A157QAR1"/>
<dbReference type="KEGG" id="btrm:SAMEA390648703084"/>
<dbReference type="RefSeq" id="WP_063492195.1">
    <property type="nucleotide sequence ID" value="NZ_CP016340.1"/>
</dbReference>
<dbReference type="STRING" id="123899.SAMEA3906487_03084"/>
<keyword evidence="2" id="KW-1185">Reference proteome</keyword>
<protein>
    <recommendedName>
        <fullName evidence="3">Phage protein</fullName>
    </recommendedName>
</protein>
<accession>A0A157QAR1</accession>
<dbReference type="OrthoDB" id="6039230at2"/>
<dbReference type="Proteomes" id="UP000076825">
    <property type="component" value="Chromosome 1"/>
</dbReference>